<protein>
    <submittedName>
        <fullName evidence="2">Uncharacterized protein</fullName>
    </submittedName>
</protein>
<dbReference type="RefSeq" id="WP_344873247.1">
    <property type="nucleotide sequence ID" value="NZ_BAABAL010000006.1"/>
</dbReference>
<feature type="signal peptide" evidence="1">
    <location>
        <begin position="1"/>
        <end position="27"/>
    </location>
</feature>
<comment type="caution">
    <text evidence="2">The sequence shown here is derived from an EMBL/GenBank/DDBJ whole genome shotgun (WGS) entry which is preliminary data.</text>
</comment>
<sequence length="94" mass="9948">MSKLRSVLTVAAATGALALSGGAAASAAPITNWYDGQGFSSISSLAVMQAENDAYWRASIGGYSRFQCYRVGIPHITQTGSSYWARVTILCNRP</sequence>
<name>A0ABP7RPK5_9PSEU</name>
<evidence type="ECO:0000313" key="2">
    <source>
        <dbReference type="EMBL" id="GAA4000368.1"/>
    </source>
</evidence>
<organism evidence="2 3">
    <name type="scientific">Allokutzneria multivorans</name>
    <dbReference type="NCBI Taxonomy" id="1142134"/>
    <lineage>
        <taxon>Bacteria</taxon>
        <taxon>Bacillati</taxon>
        <taxon>Actinomycetota</taxon>
        <taxon>Actinomycetes</taxon>
        <taxon>Pseudonocardiales</taxon>
        <taxon>Pseudonocardiaceae</taxon>
        <taxon>Allokutzneria</taxon>
    </lineage>
</organism>
<proteinExistence type="predicted"/>
<feature type="chain" id="PRO_5045045372" evidence="1">
    <location>
        <begin position="28"/>
        <end position="94"/>
    </location>
</feature>
<evidence type="ECO:0000256" key="1">
    <source>
        <dbReference type="SAM" id="SignalP"/>
    </source>
</evidence>
<dbReference type="Proteomes" id="UP001501747">
    <property type="component" value="Unassembled WGS sequence"/>
</dbReference>
<keyword evidence="1" id="KW-0732">Signal</keyword>
<reference evidence="3" key="1">
    <citation type="journal article" date="2019" name="Int. J. Syst. Evol. Microbiol.">
        <title>The Global Catalogue of Microorganisms (GCM) 10K type strain sequencing project: providing services to taxonomists for standard genome sequencing and annotation.</title>
        <authorList>
            <consortium name="The Broad Institute Genomics Platform"/>
            <consortium name="The Broad Institute Genome Sequencing Center for Infectious Disease"/>
            <person name="Wu L."/>
            <person name="Ma J."/>
        </authorList>
    </citation>
    <scope>NUCLEOTIDE SEQUENCE [LARGE SCALE GENOMIC DNA]</scope>
    <source>
        <strain evidence="3">JCM 17342</strain>
    </source>
</reference>
<gene>
    <name evidence="2" type="ORF">GCM10022247_20960</name>
</gene>
<evidence type="ECO:0000313" key="3">
    <source>
        <dbReference type="Proteomes" id="UP001501747"/>
    </source>
</evidence>
<dbReference type="EMBL" id="BAABAL010000006">
    <property type="protein sequence ID" value="GAA4000368.1"/>
    <property type="molecule type" value="Genomic_DNA"/>
</dbReference>
<accession>A0ABP7RPK5</accession>
<keyword evidence="3" id="KW-1185">Reference proteome</keyword>